<dbReference type="InterPro" id="IPR019196">
    <property type="entry name" value="ABC_transp_unknown"/>
</dbReference>
<evidence type="ECO:0000313" key="3">
    <source>
        <dbReference type="EMBL" id="MRX75757.1"/>
    </source>
</evidence>
<feature type="transmembrane region" description="Helical" evidence="1">
    <location>
        <begin position="144"/>
        <end position="164"/>
    </location>
</feature>
<feature type="transmembrane region" description="Helical" evidence="1">
    <location>
        <begin position="114"/>
        <end position="138"/>
    </location>
</feature>
<proteinExistence type="predicted"/>
<dbReference type="EMBL" id="WKKH01000007">
    <property type="protein sequence ID" value="MRX75757.1"/>
    <property type="molecule type" value="Genomic_DNA"/>
</dbReference>
<dbReference type="InterPro" id="IPR029062">
    <property type="entry name" value="Class_I_gatase-like"/>
</dbReference>
<dbReference type="Pfam" id="PF09822">
    <property type="entry name" value="ABC_transp_aux"/>
    <property type="match status" value="1"/>
</dbReference>
<dbReference type="OrthoDB" id="609779at2"/>
<keyword evidence="1" id="KW-0812">Transmembrane</keyword>
<feature type="transmembrane region" description="Helical" evidence="1">
    <location>
        <begin position="228"/>
        <end position="248"/>
    </location>
</feature>
<dbReference type="RefSeq" id="WP_154279910.1">
    <property type="nucleotide sequence ID" value="NZ_JBHUJQ010000001.1"/>
</dbReference>
<evidence type="ECO:0000313" key="4">
    <source>
        <dbReference type="Proteomes" id="UP000487757"/>
    </source>
</evidence>
<evidence type="ECO:0000259" key="2">
    <source>
        <dbReference type="Pfam" id="PF09822"/>
    </source>
</evidence>
<name>A0A7K0FVX6_9SPHI</name>
<dbReference type="Pfam" id="PF12679">
    <property type="entry name" value="ABC2_membrane_2"/>
    <property type="match status" value="1"/>
</dbReference>
<dbReference type="PANTHER" id="PTHR37305:SF1">
    <property type="entry name" value="MEMBRANE PROTEIN"/>
    <property type="match status" value="1"/>
</dbReference>
<reference evidence="3 4" key="1">
    <citation type="submission" date="2019-11" db="EMBL/GenBank/DDBJ databases">
        <title>Pedobacter petrophilus genome.</title>
        <authorList>
            <person name="Feldbauer M.J."/>
            <person name="Newman J.D."/>
        </authorList>
    </citation>
    <scope>NUCLEOTIDE SEQUENCE [LARGE SCALE GENOMIC DNA]</scope>
    <source>
        <strain evidence="3 4">LMG 29686</strain>
    </source>
</reference>
<evidence type="ECO:0000256" key="1">
    <source>
        <dbReference type="SAM" id="Phobius"/>
    </source>
</evidence>
<accession>A0A7K0FVX6</accession>
<dbReference type="GO" id="GO:0140359">
    <property type="term" value="F:ABC-type transporter activity"/>
    <property type="evidence" value="ECO:0007669"/>
    <property type="project" value="InterPro"/>
</dbReference>
<sequence>MKNILRIAKIELSLLFYSPVAWIVLLVFIFQTGWLYASMLERMEQAQQMGQQATDLTNIIFAGFRSLFPQVQEYLYLYIPLLTMGLISRETHSGSIKLLYSSPIRMVDIVGGKYLAMIIYCLMLMGCLLLLGAITMFTVENADFLFILSGIIGLYLLICAYSAIGLFMSSLTSYQVVAAISTLVVLAMLNFVGTLWQDINFVRDITYFLSINGRAEESINGLLSTNDVFYFLIVIVLFLGLTLLKLQFERRTVSLSAKMLKYTLLVVSMLLLGYLSSRPQLIAYADMTANHRRTLTLESRKIIAKFDEPVSITTYVNLLDENYYMGLPSYLNADKKNFDMYFRYMPYMRMDYVLYWDHSTNERLYQENPGLSDEQLARKVAKASDLDFETLLRPEQIAKRIDLKPERNRVVRVVAYKGKSTMLRIFDDLFKTPSEKEISAALKRLIVNPPRVGFSTGHRERDITRSGDRDYQVSTNEIAFRYSLINQGFDVKQVSLEDTALIKHVDILVLADAITSLNPKEIKNLTNYIAAGGNMLIAVEPGSAVISNPVLALLNTKLAPGMLVQKSKNFDPSFILGGLAIKNWTKLVKNSSFVNKDTAFVTTPTAAVLEQLPGNRFENLPVLVTQAADTWQIDGLAADKTSELVDLRKNENKKSFPIAYALRRKQSGTEQRMFIIGDADFMSNAEMVRTNPRAINFTFVTELLGWFSKGQFPIDTTRPQPVDNHILVSDEEIKWIKWAMLAILPGLIAVSVSLMLISRKRR</sequence>
<keyword evidence="1" id="KW-1133">Transmembrane helix</keyword>
<gene>
    <name evidence="3" type="ORF">GJU39_06615</name>
</gene>
<organism evidence="3 4">
    <name type="scientific">Pedobacter petrophilus</name>
    <dbReference type="NCBI Taxonomy" id="1908241"/>
    <lineage>
        <taxon>Bacteria</taxon>
        <taxon>Pseudomonadati</taxon>
        <taxon>Bacteroidota</taxon>
        <taxon>Sphingobacteriia</taxon>
        <taxon>Sphingobacteriales</taxon>
        <taxon>Sphingobacteriaceae</taxon>
        <taxon>Pedobacter</taxon>
    </lineage>
</organism>
<dbReference type="Proteomes" id="UP000487757">
    <property type="component" value="Unassembled WGS sequence"/>
</dbReference>
<keyword evidence="1" id="KW-0472">Membrane</keyword>
<feature type="transmembrane region" description="Helical" evidence="1">
    <location>
        <begin position="12"/>
        <end position="37"/>
    </location>
</feature>
<dbReference type="PANTHER" id="PTHR37305">
    <property type="entry name" value="INTEGRAL MEMBRANE PROTEIN-RELATED"/>
    <property type="match status" value="1"/>
</dbReference>
<comment type="caution">
    <text evidence="3">The sequence shown here is derived from an EMBL/GenBank/DDBJ whole genome shotgun (WGS) entry which is preliminary data.</text>
</comment>
<dbReference type="AlphaFoldDB" id="A0A7K0FVX6"/>
<protein>
    <submittedName>
        <fullName evidence="3">ABC transporter permease subunit</fullName>
    </submittedName>
</protein>
<feature type="domain" description="ABC-type uncharacterised transport system" evidence="2">
    <location>
        <begin position="450"/>
        <end position="686"/>
    </location>
</feature>
<feature type="transmembrane region" description="Helical" evidence="1">
    <location>
        <begin position="176"/>
        <end position="196"/>
    </location>
</feature>
<dbReference type="SUPFAM" id="SSF52317">
    <property type="entry name" value="Class I glutamine amidotransferase-like"/>
    <property type="match status" value="1"/>
</dbReference>
<keyword evidence="4" id="KW-1185">Reference proteome</keyword>
<dbReference type="GO" id="GO:0005886">
    <property type="term" value="C:plasma membrane"/>
    <property type="evidence" value="ECO:0007669"/>
    <property type="project" value="UniProtKB-SubCell"/>
</dbReference>
<feature type="transmembrane region" description="Helical" evidence="1">
    <location>
        <begin position="735"/>
        <end position="757"/>
    </location>
</feature>